<keyword evidence="2" id="KW-1185">Reference proteome</keyword>
<gene>
    <name evidence="1" type="ORF">ESCO_000216</name>
</gene>
<comment type="caution">
    <text evidence="1">The sequence shown here is derived from an EMBL/GenBank/DDBJ whole genome shotgun (WGS) entry which is preliminary data.</text>
</comment>
<protein>
    <submittedName>
        <fullName evidence="1">Uncharacterized protein</fullName>
    </submittedName>
</protein>
<dbReference type="OrthoDB" id="422736at2759"/>
<accession>A0A0M8N3X6</accession>
<proteinExistence type="predicted"/>
<evidence type="ECO:0000313" key="2">
    <source>
        <dbReference type="Proteomes" id="UP000053831"/>
    </source>
</evidence>
<evidence type="ECO:0000313" key="1">
    <source>
        <dbReference type="EMBL" id="KOS19440.1"/>
    </source>
</evidence>
<dbReference type="EMBL" id="LGSR01000020">
    <property type="protein sequence ID" value="KOS19440.1"/>
    <property type="molecule type" value="Genomic_DNA"/>
</dbReference>
<dbReference type="PANTHER" id="PTHR36587:SF2">
    <property type="entry name" value="EXPRESSION SITE-ASSOCIATED GENE 3 (ESAG3)-LIKE PROTEIN"/>
    <property type="match status" value="1"/>
</dbReference>
<name>A0A0M8N3X6_ESCWE</name>
<dbReference type="PANTHER" id="PTHR36587">
    <property type="entry name" value="EXPRESSION SITE-ASSOCIATED GENE 3 (ESAG3)-LIKE PROTEIN"/>
    <property type="match status" value="1"/>
</dbReference>
<dbReference type="CDD" id="cd22997">
    <property type="entry name" value="GT_LH"/>
    <property type="match status" value="1"/>
</dbReference>
<sequence>MTSRFLPRSPLIAAILIILLCLVGFQFRHYVYEDSIPQRVFPEAAAWLTPQEHEAAEPKFSVRTSRLHYLVPASQTSLVFCYHLASAAANQFPAPILIGWQGAGELDAAKTHLAKLRALQRYLNDTLIPAGNAKSNEDDLVILADGYDVVVQLPPDIWLERYFEIATRADARLAERFGLSVNDLHARGLRETIFWGSDKFCWPWSDRAARCWAAPPFPDLDSDPAAARGKPPKLKGYGRWLNSGTVIGPLGDMKRYIDATMDEISATHDPAFQYSESDQFYLANVWGLQEFSRSLMLNGGGTGDDAADAAAAAAVSGGPANRVLPSKRHPDQQTELHVSLDYESALFMTRAGNEAVLANLRFNASDLSAALPVKAAPGAAAAPRMRMPANVEAALTRLYDAVPGAHPAGATAAEWIRDVVMGVNFVTRQIYGMWHCTGAKDRIAPDYEAMWFRPFVAPLMRANVRASQAAAGLLSEKLFDGRRWEARTAFPQGADGDELGGAWADVRGGGFLPWRVLCGAHQEMLFKGSAP</sequence>
<dbReference type="STRING" id="150374.A0A0M8N3X6"/>
<dbReference type="AlphaFoldDB" id="A0A0M8N3X6"/>
<organism evidence="1 2">
    <name type="scientific">Escovopsis weberi</name>
    <dbReference type="NCBI Taxonomy" id="150374"/>
    <lineage>
        <taxon>Eukaryota</taxon>
        <taxon>Fungi</taxon>
        <taxon>Dikarya</taxon>
        <taxon>Ascomycota</taxon>
        <taxon>Pezizomycotina</taxon>
        <taxon>Sordariomycetes</taxon>
        <taxon>Hypocreomycetidae</taxon>
        <taxon>Hypocreales</taxon>
        <taxon>Hypocreaceae</taxon>
        <taxon>Escovopsis</taxon>
    </lineage>
</organism>
<reference evidence="1 2" key="1">
    <citation type="submission" date="2015-07" db="EMBL/GenBank/DDBJ databases">
        <title>The genome of the fungus Escovopsis weberi, a specialized disease agent of ant agriculture.</title>
        <authorList>
            <person name="de Man T.J."/>
            <person name="Stajich J.E."/>
            <person name="Kubicek C.P."/>
            <person name="Chenthamara K."/>
            <person name="Atanasova L."/>
            <person name="Druzhinina I.S."/>
            <person name="Birnbaum S."/>
            <person name="Barribeau S.M."/>
            <person name="Teiling C."/>
            <person name="Suen G."/>
            <person name="Currie C."/>
            <person name="Gerardo N.M."/>
        </authorList>
    </citation>
    <scope>NUCLEOTIDE SEQUENCE [LARGE SCALE GENOMIC DNA]</scope>
</reference>
<dbReference type="Proteomes" id="UP000053831">
    <property type="component" value="Unassembled WGS sequence"/>
</dbReference>